<proteinExistence type="predicted"/>
<evidence type="ECO:0000313" key="1">
    <source>
        <dbReference type="EMBL" id="TRW17439.1"/>
    </source>
</evidence>
<keyword evidence="1" id="KW-0489">Methyltransferase</keyword>
<comment type="caution">
    <text evidence="1">The sequence shown here is derived from an EMBL/GenBank/DDBJ whole genome shotgun (WGS) entry which is preliminary data.</text>
</comment>
<dbReference type="GO" id="GO:0032259">
    <property type="term" value="P:methylation"/>
    <property type="evidence" value="ECO:0007669"/>
    <property type="project" value="UniProtKB-KW"/>
</dbReference>
<dbReference type="Gene3D" id="3.40.50.150">
    <property type="entry name" value="Vaccinia Virus protein VP39"/>
    <property type="match status" value="1"/>
</dbReference>
<dbReference type="InterPro" id="IPR029063">
    <property type="entry name" value="SAM-dependent_MTases_sf"/>
</dbReference>
<gene>
    <name evidence="1" type="ORF">FMM06_04550</name>
</gene>
<dbReference type="SUPFAM" id="SSF53335">
    <property type="entry name" value="S-adenosyl-L-methionine-dependent methyltransferases"/>
    <property type="match status" value="1"/>
</dbReference>
<accession>A0A552UGU5</accession>
<dbReference type="GO" id="GO:0008168">
    <property type="term" value="F:methyltransferase activity"/>
    <property type="evidence" value="ECO:0007669"/>
    <property type="project" value="UniProtKB-KW"/>
</dbReference>
<reference evidence="1 2" key="1">
    <citation type="submission" date="2019-07" db="EMBL/GenBank/DDBJ databases">
        <title>Novel species isolated from glacier.</title>
        <authorList>
            <person name="Liu Q."/>
            <person name="Xin Y.-H."/>
        </authorList>
    </citation>
    <scope>NUCLEOTIDE SEQUENCE [LARGE SCALE GENOMIC DNA]</scope>
    <source>
        <strain evidence="1 2">LB1R16</strain>
    </source>
</reference>
<dbReference type="EMBL" id="VJWA01000001">
    <property type="protein sequence ID" value="TRW17439.1"/>
    <property type="molecule type" value="Genomic_DNA"/>
</dbReference>
<sequence length="318" mass="36440">MASNPIIRTAADYLIAGFTTAASPVLGALAKHRRSLPLSVRRANAGGFAIVPHHYYSPMVTGRDLRHELREVRQLPGLVLDLDEHRAFLEGLCFAEELRAIPMEQASDTKYGFRNKFFSSGDAEILYGVIRRDRPKRILEVGSGRSTLVARMAILRNQADDPDYTCEQICIEPYEMPWLESVGVKVQRERVEMVDLTLFDTLEAGDILFVDSSHVIRPQGDVLREVLEIYPRLKPGVLIQVHDIFTPRDYHHRWVIDDMRMWNEQYLLEAFLAFNPAFKVVCALNWLVNDHPELLREACPVLTELLPNQPGSFWFQRV</sequence>
<evidence type="ECO:0000313" key="2">
    <source>
        <dbReference type="Proteomes" id="UP000317894"/>
    </source>
</evidence>
<protein>
    <submittedName>
        <fullName evidence="1">Class I SAM-dependent methyltransferase</fullName>
    </submittedName>
</protein>
<dbReference type="Proteomes" id="UP000317894">
    <property type="component" value="Unassembled WGS sequence"/>
</dbReference>
<dbReference type="AlphaFoldDB" id="A0A552UGU5"/>
<dbReference type="OrthoDB" id="9795498at2"/>
<keyword evidence="2" id="KW-1185">Reference proteome</keyword>
<keyword evidence="1" id="KW-0808">Transferase</keyword>
<name>A0A552UGU5_9SPHN</name>
<dbReference type="Pfam" id="PF13578">
    <property type="entry name" value="Methyltransf_24"/>
    <property type="match status" value="1"/>
</dbReference>
<organism evidence="1 2">
    <name type="scientific">Glacieibacterium frigidum</name>
    <dbReference type="NCBI Taxonomy" id="2593303"/>
    <lineage>
        <taxon>Bacteria</taxon>
        <taxon>Pseudomonadati</taxon>
        <taxon>Pseudomonadota</taxon>
        <taxon>Alphaproteobacteria</taxon>
        <taxon>Sphingomonadales</taxon>
        <taxon>Sphingosinicellaceae</taxon>
        <taxon>Glacieibacterium</taxon>
    </lineage>
</organism>